<sequence length="82" mass="9195">MGSEDIMEPSTSDTTDNQQVLYRKKVTFKSCGMEYFTKGSAADKYGHYSATCVCCGQSWLRGKPKVMESHLALHCEKVSDYV</sequence>
<protein>
    <submittedName>
        <fullName evidence="1">3779_t:CDS:1</fullName>
    </submittedName>
</protein>
<organism evidence="1 2">
    <name type="scientific">Scutellospora calospora</name>
    <dbReference type="NCBI Taxonomy" id="85575"/>
    <lineage>
        <taxon>Eukaryota</taxon>
        <taxon>Fungi</taxon>
        <taxon>Fungi incertae sedis</taxon>
        <taxon>Mucoromycota</taxon>
        <taxon>Glomeromycotina</taxon>
        <taxon>Glomeromycetes</taxon>
        <taxon>Diversisporales</taxon>
        <taxon>Gigasporaceae</taxon>
        <taxon>Scutellospora</taxon>
    </lineage>
</organism>
<name>A0ACA9KU36_9GLOM</name>
<dbReference type="EMBL" id="CAJVPM010002846">
    <property type="protein sequence ID" value="CAG8493574.1"/>
    <property type="molecule type" value="Genomic_DNA"/>
</dbReference>
<feature type="non-terminal residue" evidence="1">
    <location>
        <position position="82"/>
    </location>
</feature>
<comment type="caution">
    <text evidence="1">The sequence shown here is derived from an EMBL/GenBank/DDBJ whole genome shotgun (WGS) entry which is preliminary data.</text>
</comment>
<evidence type="ECO:0000313" key="2">
    <source>
        <dbReference type="Proteomes" id="UP000789860"/>
    </source>
</evidence>
<accession>A0ACA9KU36</accession>
<evidence type="ECO:0000313" key="1">
    <source>
        <dbReference type="EMBL" id="CAG8493574.1"/>
    </source>
</evidence>
<keyword evidence="2" id="KW-1185">Reference proteome</keyword>
<reference evidence="1" key="1">
    <citation type="submission" date="2021-06" db="EMBL/GenBank/DDBJ databases">
        <authorList>
            <person name="Kallberg Y."/>
            <person name="Tangrot J."/>
            <person name="Rosling A."/>
        </authorList>
    </citation>
    <scope>NUCLEOTIDE SEQUENCE</scope>
    <source>
        <strain evidence="1">AU212A</strain>
    </source>
</reference>
<dbReference type="Proteomes" id="UP000789860">
    <property type="component" value="Unassembled WGS sequence"/>
</dbReference>
<proteinExistence type="predicted"/>
<gene>
    <name evidence="1" type="ORF">SCALOS_LOCUS2932</name>
</gene>